<dbReference type="EMBL" id="JACIJM010000003">
    <property type="protein sequence ID" value="MBB5721532.1"/>
    <property type="molecule type" value="Genomic_DNA"/>
</dbReference>
<evidence type="ECO:0000256" key="1">
    <source>
        <dbReference type="ARBA" id="ARBA00023002"/>
    </source>
</evidence>
<dbReference type="InterPro" id="IPR013118">
    <property type="entry name" value="Mannitol_DH_C"/>
</dbReference>
<keyword evidence="6" id="KW-1185">Reference proteome</keyword>
<sequence>MSMKRLAHLDDISGAAVPPAYDPAAHGCGIVHLGLGAFHRAHQAAMTDAALAADGGDWRITGVGLRSRTVVDALEEQNCLYTLLERDEAGVTGRVIGSIAKAIAADPAATLAVLCAPETRIVTLTVTEKGYGIDRATGGPDTDNPVIAADLANLDAPSGVLGLLTVALSERRARGCDPFTVLCCDNLPDNGKFLKGGIVGFARLYDAGLADWIDGNVAFPSSMVDRITPAASDATLLDAQKLTGCSDLCAIETEPFTQWVIEDNFPQGRPAWEHGGAIFVDDVDKFERMKLRMLNGAHSMLAYAGFLSGHRYVRDVMANAALAKVVQRHLQAAAQTLEPLPMIDFETYAHDLEARFRNPAIAHETYQIAMDGTQKLPQRIFAPAMDAIAAGQSLRPFALATAAWMRYALGVDEAGKSYDLRDPREAEIKTVLADVPRDGERISAALHEHLQFVPRSLVEHAEWRETVAAILGDILDKGIGAVILAESDI</sequence>
<dbReference type="Pfam" id="PF08125">
    <property type="entry name" value="Mannitol_dh_C"/>
    <property type="match status" value="1"/>
</dbReference>
<dbReference type="InterPro" id="IPR050988">
    <property type="entry name" value="Mannitol_DH/Oxidoreductase"/>
</dbReference>
<proteinExistence type="predicted"/>
<dbReference type="EC" id="1.1.1.57" evidence="5"/>
<dbReference type="PROSITE" id="PS00974">
    <property type="entry name" value="MANNITOL_DHGENASE"/>
    <property type="match status" value="1"/>
</dbReference>
<dbReference type="InterPro" id="IPR013131">
    <property type="entry name" value="Mannitol_DH_N"/>
</dbReference>
<gene>
    <name evidence="5" type="ORF">FHS72_001144</name>
</gene>
<evidence type="ECO:0000256" key="2">
    <source>
        <dbReference type="ARBA" id="ARBA00023027"/>
    </source>
</evidence>
<dbReference type="Pfam" id="PF01232">
    <property type="entry name" value="Mannitol_dh"/>
    <property type="match status" value="1"/>
</dbReference>
<dbReference type="Gene3D" id="1.10.1040.10">
    <property type="entry name" value="N-(1-d-carboxylethyl)-l-norvaline Dehydrogenase, domain 2"/>
    <property type="match status" value="1"/>
</dbReference>
<dbReference type="PANTHER" id="PTHR43362:SF1">
    <property type="entry name" value="MANNITOL DEHYDROGENASE 2-RELATED"/>
    <property type="match status" value="1"/>
</dbReference>
<organism evidence="5 6">
    <name type="scientific">Yoonia ponticola</name>
    <dbReference type="NCBI Taxonomy" id="1524255"/>
    <lineage>
        <taxon>Bacteria</taxon>
        <taxon>Pseudomonadati</taxon>
        <taxon>Pseudomonadota</taxon>
        <taxon>Alphaproteobacteria</taxon>
        <taxon>Rhodobacterales</taxon>
        <taxon>Paracoccaceae</taxon>
        <taxon>Yoonia</taxon>
    </lineage>
</organism>
<keyword evidence="1 5" id="KW-0560">Oxidoreductase</keyword>
<evidence type="ECO:0000259" key="3">
    <source>
        <dbReference type="Pfam" id="PF01232"/>
    </source>
</evidence>
<comment type="caution">
    <text evidence="5">The sequence shown here is derived from an EMBL/GenBank/DDBJ whole genome shotgun (WGS) entry which is preliminary data.</text>
</comment>
<evidence type="ECO:0000313" key="6">
    <source>
        <dbReference type="Proteomes" id="UP000535415"/>
    </source>
</evidence>
<accession>A0A7W9BJS5</accession>
<evidence type="ECO:0000259" key="4">
    <source>
        <dbReference type="Pfam" id="PF08125"/>
    </source>
</evidence>
<dbReference type="GO" id="GO:0019594">
    <property type="term" value="P:mannitol metabolic process"/>
    <property type="evidence" value="ECO:0007669"/>
    <property type="project" value="InterPro"/>
</dbReference>
<keyword evidence="2" id="KW-0520">NAD</keyword>
<protein>
    <submittedName>
        <fullName evidence="5">Fructuronate reductase</fullName>
        <ecNumber evidence="5">1.1.1.57</ecNumber>
    </submittedName>
</protein>
<dbReference type="PRINTS" id="PR00084">
    <property type="entry name" value="MTLDHDRGNASE"/>
</dbReference>
<dbReference type="SUPFAM" id="SSF48179">
    <property type="entry name" value="6-phosphogluconate dehydrogenase C-terminal domain-like"/>
    <property type="match status" value="1"/>
</dbReference>
<dbReference type="RefSeq" id="WP_246414516.1">
    <property type="nucleotide sequence ID" value="NZ_JACIJM010000003.1"/>
</dbReference>
<dbReference type="Gene3D" id="3.40.50.720">
    <property type="entry name" value="NAD(P)-binding Rossmann-like Domain"/>
    <property type="match status" value="1"/>
</dbReference>
<dbReference type="InterPro" id="IPR023027">
    <property type="entry name" value="Mannitol_DH_CS"/>
</dbReference>
<dbReference type="SUPFAM" id="SSF51735">
    <property type="entry name" value="NAD(P)-binding Rossmann-fold domains"/>
    <property type="match status" value="1"/>
</dbReference>
<feature type="domain" description="Mannitol dehydrogenase N-terminal" evidence="3">
    <location>
        <begin position="29"/>
        <end position="273"/>
    </location>
</feature>
<dbReference type="Proteomes" id="UP000535415">
    <property type="component" value="Unassembled WGS sequence"/>
</dbReference>
<dbReference type="GO" id="GO:0008866">
    <property type="term" value="F:fructuronate reductase activity"/>
    <property type="evidence" value="ECO:0007669"/>
    <property type="project" value="UniProtKB-EC"/>
</dbReference>
<reference evidence="5 6" key="1">
    <citation type="submission" date="2020-08" db="EMBL/GenBank/DDBJ databases">
        <title>Genomic Encyclopedia of Type Strains, Phase IV (KMG-IV): sequencing the most valuable type-strain genomes for metagenomic binning, comparative biology and taxonomic classification.</title>
        <authorList>
            <person name="Goeker M."/>
        </authorList>
    </citation>
    <scope>NUCLEOTIDE SEQUENCE [LARGE SCALE GENOMIC DNA]</scope>
    <source>
        <strain evidence="5 6">DSM 101064</strain>
    </source>
</reference>
<name>A0A7W9BJS5_9RHOB</name>
<dbReference type="PANTHER" id="PTHR43362">
    <property type="entry name" value="MANNITOL DEHYDROGENASE DSF1-RELATED"/>
    <property type="match status" value="1"/>
</dbReference>
<dbReference type="AlphaFoldDB" id="A0A7W9BJS5"/>
<feature type="domain" description="Mannitol dehydrogenase C-terminal" evidence="4">
    <location>
        <begin position="282"/>
        <end position="452"/>
    </location>
</feature>
<dbReference type="InterPro" id="IPR013328">
    <property type="entry name" value="6PGD_dom2"/>
</dbReference>
<dbReference type="InterPro" id="IPR000669">
    <property type="entry name" value="Mannitol_DH"/>
</dbReference>
<evidence type="ECO:0000313" key="5">
    <source>
        <dbReference type="EMBL" id="MBB5721532.1"/>
    </source>
</evidence>
<dbReference type="InterPro" id="IPR008927">
    <property type="entry name" value="6-PGluconate_DH-like_C_sf"/>
</dbReference>
<dbReference type="InterPro" id="IPR036291">
    <property type="entry name" value="NAD(P)-bd_dom_sf"/>
</dbReference>